<keyword evidence="10" id="KW-0812">Transmembrane</keyword>
<evidence type="ECO:0000256" key="2">
    <source>
        <dbReference type="ARBA" id="ARBA00012438"/>
    </source>
</evidence>
<dbReference type="InterPro" id="IPR011110">
    <property type="entry name" value="Reg_prop"/>
</dbReference>
<dbReference type="InterPro" id="IPR004358">
    <property type="entry name" value="Sig_transdc_His_kin-like_C"/>
</dbReference>
<dbReference type="Pfam" id="PF02518">
    <property type="entry name" value="HATPase_c"/>
    <property type="match status" value="1"/>
</dbReference>
<comment type="function">
    <text evidence="8">Involved in the transmission of sensory signals from the chemoreceptors to the flagellar motors. CheA is autophosphorylated; it can transfer its phosphate group to either CheB or CheY.</text>
</comment>
<evidence type="ECO:0000256" key="3">
    <source>
        <dbReference type="ARBA" id="ARBA00021495"/>
    </source>
</evidence>
<dbReference type="Proteomes" id="UP001320119">
    <property type="component" value="Chromosome"/>
</dbReference>
<evidence type="ECO:0000256" key="7">
    <source>
        <dbReference type="ARBA" id="ARBA00023012"/>
    </source>
</evidence>
<dbReference type="FunFam" id="2.60.40.10:FF:000791">
    <property type="entry name" value="Two-component system sensor histidine kinase/response regulator"/>
    <property type="match status" value="1"/>
</dbReference>
<proteinExistence type="predicted"/>
<dbReference type="Pfam" id="PF07494">
    <property type="entry name" value="Reg_prop"/>
    <property type="match status" value="5"/>
</dbReference>
<dbReference type="SUPFAM" id="SSF63829">
    <property type="entry name" value="Calcium-dependent phosphotriesterase"/>
    <property type="match status" value="2"/>
</dbReference>
<dbReference type="InterPro" id="IPR013783">
    <property type="entry name" value="Ig-like_fold"/>
</dbReference>
<dbReference type="Gene3D" id="1.20.120.160">
    <property type="entry name" value="HPT domain"/>
    <property type="match status" value="1"/>
</dbReference>
<evidence type="ECO:0000259" key="11">
    <source>
        <dbReference type="PROSITE" id="PS50894"/>
    </source>
</evidence>
<dbReference type="Gene3D" id="3.30.565.10">
    <property type="entry name" value="Histidine kinase-like ATPase, C-terminal domain"/>
    <property type="match status" value="1"/>
</dbReference>
<reference evidence="12 13" key="1">
    <citation type="journal article" date="2022" name="IScience">
        <title>An ultrasensitive nanofiber-based assay for enzymatic hydrolysis and deep-sea microbial degradation of cellulose.</title>
        <authorList>
            <person name="Tsudome M."/>
            <person name="Tachioka M."/>
            <person name="Miyazaki M."/>
            <person name="Uchimura K."/>
            <person name="Tsuda M."/>
            <person name="Takaki Y."/>
            <person name="Deguchi S."/>
        </authorList>
    </citation>
    <scope>NUCLEOTIDE SEQUENCE [LARGE SCALE GENOMIC DNA]</scope>
    <source>
        <strain evidence="12 13">GE09</strain>
    </source>
</reference>
<keyword evidence="10" id="KW-1133">Transmembrane helix</keyword>
<evidence type="ECO:0000256" key="9">
    <source>
        <dbReference type="PROSITE-ProRule" id="PRU00110"/>
    </source>
</evidence>
<evidence type="ECO:0000256" key="5">
    <source>
        <dbReference type="ARBA" id="ARBA00022679"/>
    </source>
</evidence>
<evidence type="ECO:0000256" key="8">
    <source>
        <dbReference type="ARBA" id="ARBA00035100"/>
    </source>
</evidence>
<evidence type="ECO:0000256" key="4">
    <source>
        <dbReference type="ARBA" id="ARBA00022553"/>
    </source>
</evidence>
<keyword evidence="4 9" id="KW-0597">Phosphoprotein</keyword>
<dbReference type="InterPro" id="IPR011123">
    <property type="entry name" value="Y_Y_Y"/>
</dbReference>
<dbReference type="InterPro" id="IPR036641">
    <property type="entry name" value="HPT_dom_sf"/>
</dbReference>
<feature type="modified residue" description="Phosphohistidine" evidence="9">
    <location>
        <position position="715"/>
    </location>
</feature>
<dbReference type="SMART" id="SM00387">
    <property type="entry name" value="HATPase_c"/>
    <property type="match status" value="1"/>
</dbReference>
<dbReference type="EC" id="2.7.13.3" evidence="2"/>
<dbReference type="InterPro" id="IPR036890">
    <property type="entry name" value="HATPase_C_sf"/>
</dbReference>
<dbReference type="PRINTS" id="PR00344">
    <property type="entry name" value="BCTRLSENSOR"/>
</dbReference>
<keyword evidence="5 12" id="KW-0808">Transferase</keyword>
<dbReference type="PANTHER" id="PTHR43547">
    <property type="entry name" value="TWO-COMPONENT HISTIDINE KINASE"/>
    <property type="match status" value="1"/>
</dbReference>
<evidence type="ECO:0000313" key="12">
    <source>
        <dbReference type="EMBL" id="BCD97605.1"/>
    </source>
</evidence>
<organism evidence="12 13">
    <name type="scientific">Marinagarivorans cellulosilyticus</name>
    <dbReference type="NCBI Taxonomy" id="2721545"/>
    <lineage>
        <taxon>Bacteria</taxon>
        <taxon>Pseudomonadati</taxon>
        <taxon>Pseudomonadota</taxon>
        <taxon>Gammaproteobacteria</taxon>
        <taxon>Cellvibrionales</taxon>
        <taxon>Cellvibrionaceae</taxon>
        <taxon>Marinagarivorans</taxon>
    </lineage>
</organism>
<dbReference type="PROSITE" id="PS50894">
    <property type="entry name" value="HPT"/>
    <property type="match status" value="1"/>
</dbReference>
<gene>
    <name evidence="12" type="ORF">MARGE09_P1806</name>
</gene>
<keyword evidence="13" id="KW-1185">Reference proteome</keyword>
<evidence type="ECO:0000313" key="13">
    <source>
        <dbReference type="Proteomes" id="UP001320119"/>
    </source>
</evidence>
<dbReference type="SUPFAM" id="SSF47226">
    <property type="entry name" value="Histidine-containing phosphotransfer domain, HPT domain"/>
    <property type="match status" value="1"/>
</dbReference>
<dbReference type="InterPro" id="IPR015943">
    <property type="entry name" value="WD40/YVTN_repeat-like_dom_sf"/>
</dbReference>
<dbReference type="FunFam" id="3.30.565.10:FF:000016">
    <property type="entry name" value="Chemotaxis protein CheA, putative"/>
    <property type="match status" value="1"/>
</dbReference>
<dbReference type="Gene3D" id="2.60.40.10">
    <property type="entry name" value="Immunoglobulins"/>
    <property type="match status" value="1"/>
</dbReference>
<evidence type="ECO:0000256" key="6">
    <source>
        <dbReference type="ARBA" id="ARBA00022777"/>
    </source>
</evidence>
<dbReference type="EMBL" id="AP023086">
    <property type="protein sequence ID" value="BCD97605.1"/>
    <property type="molecule type" value="Genomic_DNA"/>
</dbReference>
<name>A0AAN2BK45_9GAMM</name>
<dbReference type="InterPro" id="IPR003594">
    <property type="entry name" value="HATPase_dom"/>
</dbReference>
<comment type="catalytic activity">
    <reaction evidence="1">
        <text>ATP + protein L-histidine = ADP + protein N-phospho-L-histidine.</text>
        <dbReference type="EC" id="2.7.13.3"/>
    </reaction>
</comment>
<dbReference type="PANTHER" id="PTHR43547:SF2">
    <property type="entry name" value="HYBRID SIGNAL TRANSDUCTION HISTIDINE KINASE C"/>
    <property type="match status" value="1"/>
</dbReference>
<dbReference type="AlphaFoldDB" id="A0AAN2BK45"/>
<sequence length="1033" mass="115027">MGTYPAGINFFDRSSGAISLYNNDPNNSNSLPHNSVLTLQEDAKGNLWLGTDGGGVSYFNRFDNTFKHYQVSNNKISSNAILSSLLDSKGNFWVGTWGGAVNRYNPDRDSFDQIPFDLDLKGKGSGTYNALNDEAVWNIYEDAAGKIWIGTHGGGLSLYDQKAGTFTNYSHDSNNPKSISNQLVWTTFEDSSNRFWVGTANGLDLLDRTTAIAQRFIASDSDPNSISNNSVLCIFEDSQKRLWFGTDWGLNRLNADGKSFTVYGTRENFVDNGIRSITEDTKGNLWIGTNNGIVMFNPDTNTVNNYKRASGQQLGGFNTGSVITSQRGEVIFGGTNGIRLFNTKELSTNTLAPPVVLTDFKVFTKSIAINGPDKLLSKAVNLTDTITLDYKKNMFSLNFAALNYRDSDKNQYAYKLEGFDENWREVGNQRAALYTNLDGGKYTFKVKASNNDGIWNEEGKSITIIQLPPPWKTWWAYTLYALAFIGIIVRFVYAQRKKRKIIELQKQKLEVKVAERTSELREKNHDIQAMLGNMRQGLFTVEPSGNIHPEYSSFLEDIFQTQEISGQNAMDLLFTGANIGGDSLNQAKEAIKSIIGEDEMNFTFNAHVLPTDYSITREQQTQHLSLDWDPIIIDDCVSKLMVSVRDVTALKQAEGEALAQKRELDIIAQLIKVPNKKYLAFEESAKKFIQENRESIQKSGNKDPDTIALLFRNMHTIKGNCRTYGFSYYSDVVHNVETTYSNLKASDDYPWQPEELLNDLIKVELIAKEYAAVYYDVLGRGDNNADDMEKPLLDVSTIAHIQKCVSEVSKYYPEAGKSTQLQSANILLNIALSNTMSKVLADIVNSLPSIAKQLGKADPKIIIDDSNIRIKSNAHELLNNVFAHLLRNSVDHGIEPPEERAKTGKPEQGRIDVFTSLRADNLRIHVKDDGKGVNIDRLYQKGLEMGVWKTGDTPPTAAIAELIFASGASTKDEVSAISGRGVGMDAVKQFLRSAGGDIELNLLDDKEPGHAFVAFETIITLPASTFTAIRYEE</sequence>
<protein>
    <recommendedName>
        <fullName evidence="3">Chemotaxis protein CheA</fullName>
        <ecNumber evidence="2">2.7.13.3</ecNumber>
    </recommendedName>
</protein>
<dbReference type="KEGG" id="marq:MARGE09_P1806"/>
<keyword evidence="6 12" id="KW-0418">Kinase</keyword>
<dbReference type="SUPFAM" id="SSF55874">
    <property type="entry name" value="ATPase domain of HSP90 chaperone/DNA topoisomerase II/histidine kinase"/>
    <property type="match status" value="1"/>
</dbReference>
<evidence type="ECO:0000256" key="1">
    <source>
        <dbReference type="ARBA" id="ARBA00000085"/>
    </source>
</evidence>
<accession>A0AAN2BK45</accession>
<evidence type="ECO:0000256" key="10">
    <source>
        <dbReference type="SAM" id="Phobius"/>
    </source>
</evidence>
<keyword evidence="10" id="KW-0472">Membrane</keyword>
<dbReference type="GO" id="GO:0000155">
    <property type="term" value="F:phosphorelay sensor kinase activity"/>
    <property type="evidence" value="ECO:0007669"/>
    <property type="project" value="TreeGrafter"/>
</dbReference>
<dbReference type="Pfam" id="PF07495">
    <property type="entry name" value="Y_Y_Y"/>
    <property type="match status" value="1"/>
</dbReference>
<dbReference type="Gene3D" id="2.130.10.10">
    <property type="entry name" value="YVTN repeat-like/Quinoprotein amine dehydrogenase"/>
    <property type="match status" value="2"/>
</dbReference>
<dbReference type="InterPro" id="IPR008207">
    <property type="entry name" value="Sig_transdc_His_kin_Hpt_dom"/>
</dbReference>
<keyword evidence="7" id="KW-0902">Two-component regulatory system</keyword>
<feature type="domain" description="HPt" evidence="11">
    <location>
        <begin position="670"/>
        <end position="774"/>
    </location>
</feature>
<feature type="transmembrane region" description="Helical" evidence="10">
    <location>
        <begin position="474"/>
        <end position="493"/>
    </location>
</feature>